<dbReference type="RefSeq" id="XP_065651357.1">
    <property type="nucleotide sequence ID" value="XM_065795285.1"/>
</dbReference>
<dbReference type="PANTHER" id="PTHR30543">
    <property type="entry name" value="CHROMATE REDUCTASE"/>
    <property type="match status" value="1"/>
</dbReference>
<sequence>MLLKYLALISSIRESRLADRMLSLLQIKFDAVLAPRGHSLQVLDPRVYDLPLLKKPLHFYGNKEQHNIPENLIKLNELVKAADVYIVLLTEYNRCAPPALYNTLDHLPPASFAYKSSGIFGYSMGPSGASFATASVRPLLTEMGCLPVKHSVQVPLAHTVVNDDGSCTNPLVLKSIDELFAQTEWWGKQAKEGRAKGLPSF</sequence>
<keyword evidence="2" id="KW-1185">Reference proteome</keyword>
<dbReference type="RefSeq" id="XP_065651356.1">
    <property type="nucleotide sequence ID" value="XM_065795284.1"/>
</dbReference>
<organism evidence="2 4">
    <name type="scientific">Hydra vulgaris</name>
    <name type="common">Hydra</name>
    <name type="synonym">Hydra attenuata</name>
    <dbReference type="NCBI Taxonomy" id="6087"/>
    <lineage>
        <taxon>Eukaryota</taxon>
        <taxon>Metazoa</taxon>
        <taxon>Cnidaria</taxon>
        <taxon>Hydrozoa</taxon>
        <taxon>Hydroidolina</taxon>
        <taxon>Anthoathecata</taxon>
        <taxon>Aplanulata</taxon>
        <taxon>Hydridae</taxon>
        <taxon>Hydra</taxon>
    </lineage>
</organism>
<gene>
    <name evidence="3 4" type="primary">LOC100197049</name>
</gene>
<dbReference type="GeneID" id="100197049"/>
<feature type="domain" description="NADPH-dependent FMN reductase-like" evidence="1">
    <location>
        <begin position="4"/>
        <end position="157"/>
    </location>
</feature>
<evidence type="ECO:0000259" key="1">
    <source>
        <dbReference type="Pfam" id="PF03358"/>
    </source>
</evidence>
<evidence type="ECO:0000313" key="2">
    <source>
        <dbReference type="Proteomes" id="UP001652625"/>
    </source>
</evidence>
<evidence type="ECO:0000313" key="4">
    <source>
        <dbReference type="RefSeq" id="XP_065651357.1"/>
    </source>
</evidence>
<dbReference type="PANTHER" id="PTHR30543:SF21">
    <property type="entry name" value="NAD(P)H-DEPENDENT FMN REDUCTASE LOT6"/>
    <property type="match status" value="1"/>
</dbReference>
<proteinExistence type="predicted"/>
<dbReference type="InterPro" id="IPR029039">
    <property type="entry name" value="Flavoprotein-like_sf"/>
</dbReference>
<reference evidence="3 4" key="1">
    <citation type="submission" date="2025-05" db="UniProtKB">
        <authorList>
            <consortium name="RefSeq"/>
        </authorList>
    </citation>
    <scope>IDENTIFICATION</scope>
</reference>
<dbReference type="InterPro" id="IPR005025">
    <property type="entry name" value="FMN_Rdtase-like_dom"/>
</dbReference>
<protein>
    <submittedName>
        <fullName evidence="3 4">NADPH azoreductase</fullName>
    </submittedName>
</protein>
<evidence type="ECO:0000313" key="3">
    <source>
        <dbReference type="RefSeq" id="XP_065651356.1"/>
    </source>
</evidence>
<dbReference type="Proteomes" id="UP001652625">
    <property type="component" value="Chromosome 04"/>
</dbReference>
<dbReference type="SUPFAM" id="SSF52218">
    <property type="entry name" value="Flavoproteins"/>
    <property type="match status" value="1"/>
</dbReference>
<accession>A0ABM4BQF6</accession>
<dbReference type="Gene3D" id="3.40.50.360">
    <property type="match status" value="1"/>
</dbReference>
<dbReference type="InterPro" id="IPR050712">
    <property type="entry name" value="NAD(P)H-dep_reductase"/>
</dbReference>
<name>A0ABM4BQF6_HYDVU</name>
<dbReference type="Pfam" id="PF03358">
    <property type="entry name" value="FMN_red"/>
    <property type="match status" value="1"/>
</dbReference>